<dbReference type="Proteomes" id="UP001552299">
    <property type="component" value="Unassembled WGS sequence"/>
</dbReference>
<keyword evidence="2" id="KW-1185">Reference proteome</keyword>
<accession>A0ABD0VLR9</accession>
<dbReference type="AlphaFoldDB" id="A0ABD0VLR9"/>
<sequence length="169" mass="18461">MVDPSFIDVSNKIPIINITCSPISDDALLSMGLGQQQLNAYSGGNYVGQLDWLDNQLLESFRYSGMSNVDRCVDLQDVYDLNIVNVYKEGFSSVIIQEQPVSAPACPSRPVWFDLDESKVANSCPFHANGTHASIAPALHSTCEQSAFSYATLLACSAPALLRARLFEH</sequence>
<dbReference type="EMBL" id="JANQDX010000006">
    <property type="protein sequence ID" value="KAL0923577.1"/>
    <property type="molecule type" value="Genomic_DNA"/>
</dbReference>
<name>A0ABD0VLR9_DENTH</name>
<reference evidence="1 2" key="1">
    <citation type="journal article" date="2024" name="Plant Biotechnol. J.">
        <title>Dendrobium thyrsiflorum genome and its molecular insights into genes involved in important horticultural traits.</title>
        <authorList>
            <person name="Chen B."/>
            <person name="Wang J.Y."/>
            <person name="Zheng P.J."/>
            <person name="Li K.L."/>
            <person name="Liang Y.M."/>
            <person name="Chen X.F."/>
            <person name="Zhang C."/>
            <person name="Zhao X."/>
            <person name="He X."/>
            <person name="Zhang G.Q."/>
            <person name="Liu Z.J."/>
            <person name="Xu Q."/>
        </authorList>
    </citation>
    <scope>NUCLEOTIDE SEQUENCE [LARGE SCALE GENOMIC DNA]</scope>
    <source>
        <strain evidence="1">GZMU011</strain>
    </source>
</reference>
<gene>
    <name evidence="1" type="ORF">M5K25_007638</name>
</gene>
<organism evidence="1 2">
    <name type="scientific">Dendrobium thyrsiflorum</name>
    <name type="common">Pinecone-like raceme dendrobium</name>
    <name type="synonym">Orchid</name>
    <dbReference type="NCBI Taxonomy" id="117978"/>
    <lineage>
        <taxon>Eukaryota</taxon>
        <taxon>Viridiplantae</taxon>
        <taxon>Streptophyta</taxon>
        <taxon>Embryophyta</taxon>
        <taxon>Tracheophyta</taxon>
        <taxon>Spermatophyta</taxon>
        <taxon>Magnoliopsida</taxon>
        <taxon>Liliopsida</taxon>
        <taxon>Asparagales</taxon>
        <taxon>Orchidaceae</taxon>
        <taxon>Epidendroideae</taxon>
        <taxon>Malaxideae</taxon>
        <taxon>Dendrobiinae</taxon>
        <taxon>Dendrobium</taxon>
    </lineage>
</organism>
<proteinExistence type="predicted"/>
<evidence type="ECO:0000313" key="1">
    <source>
        <dbReference type="EMBL" id="KAL0923577.1"/>
    </source>
</evidence>
<comment type="caution">
    <text evidence="1">The sequence shown here is derived from an EMBL/GenBank/DDBJ whole genome shotgun (WGS) entry which is preliminary data.</text>
</comment>
<protein>
    <submittedName>
        <fullName evidence="1">Uncharacterized protein</fullName>
    </submittedName>
</protein>
<evidence type="ECO:0000313" key="2">
    <source>
        <dbReference type="Proteomes" id="UP001552299"/>
    </source>
</evidence>